<feature type="domain" description="T-Q ester bond containing" evidence="8">
    <location>
        <begin position="1207"/>
        <end position="1328"/>
    </location>
</feature>
<evidence type="ECO:0000259" key="7">
    <source>
        <dbReference type="Pfam" id="PF17802"/>
    </source>
</evidence>
<feature type="chain" id="PRO_5039704196" evidence="6">
    <location>
        <begin position="24"/>
        <end position="1797"/>
    </location>
</feature>
<dbReference type="EMBL" id="CZAJ01000003">
    <property type="protein sequence ID" value="CUO71246.1"/>
    <property type="molecule type" value="Genomic_DNA"/>
</dbReference>
<evidence type="ECO:0000256" key="1">
    <source>
        <dbReference type="ARBA" id="ARBA00007257"/>
    </source>
</evidence>
<feature type="domain" description="T-Q ester bond containing" evidence="8">
    <location>
        <begin position="600"/>
        <end position="719"/>
    </location>
</feature>
<dbReference type="InterPro" id="IPR041033">
    <property type="entry name" value="SpaA_PFL_dom_1"/>
</dbReference>
<evidence type="ECO:0000259" key="8">
    <source>
        <dbReference type="Pfam" id="PF18202"/>
    </source>
</evidence>
<feature type="domain" description="SpaA-like prealbumin fold" evidence="7">
    <location>
        <begin position="240"/>
        <end position="314"/>
    </location>
</feature>
<feature type="domain" description="T-Q ester bond containing" evidence="8">
    <location>
        <begin position="845"/>
        <end position="962"/>
    </location>
</feature>
<keyword evidence="3 6" id="KW-0732">Signal</keyword>
<feature type="domain" description="Thioester" evidence="9">
    <location>
        <begin position="46"/>
        <end position="164"/>
    </location>
</feature>
<feature type="domain" description="T-Q ester bond containing" evidence="8">
    <location>
        <begin position="1329"/>
        <end position="1507"/>
    </location>
</feature>
<dbReference type="Proteomes" id="UP000095602">
    <property type="component" value="Unassembled WGS sequence"/>
</dbReference>
<dbReference type="PANTHER" id="PTHR36108:SF13">
    <property type="entry name" value="COLOSSIN-B-RELATED"/>
    <property type="match status" value="1"/>
</dbReference>
<dbReference type="PANTHER" id="PTHR36108">
    <property type="entry name" value="COLOSSIN-B-RELATED"/>
    <property type="match status" value="1"/>
</dbReference>
<dbReference type="NCBIfam" id="NF033903">
    <property type="entry name" value="VaFE_rpt"/>
    <property type="match status" value="9"/>
</dbReference>
<dbReference type="InterPro" id="IPR013783">
    <property type="entry name" value="Ig-like_fold"/>
</dbReference>
<keyword evidence="2" id="KW-0964">Secreted</keyword>
<keyword evidence="5" id="KW-1133">Transmembrane helix</keyword>
<evidence type="ECO:0000256" key="3">
    <source>
        <dbReference type="ARBA" id="ARBA00022729"/>
    </source>
</evidence>
<evidence type="ECO:0000256" key="4">
    <source>
        <dbReference type="SAM" id="MobiDB-lite"/>
    </source>
</evidence>
<dbReference type="Pfam" id="PF20610">
    <property type="entry name" value="TED_2"/>
    <property type="match status" value="1"/>
</dbReference>
<sequence>MKKFKRVLALAMAVILSVPTIITTGMGTVPVKAAGDTVELTVSSESAEYAGYETRKMYAGGNYAYCVQPSKKTPQSGTYEKHYDVENYVSNAGDKTQAVQSRNLAYYCWGAPGFDAKNFPSTWYDGSAMNDDRYIALSHIMLSFLVSYDEVGSMHGCNSSFKNWVYQNVLGYNANGDLVNGQAPLPILCWTTAPASFKVYILSTGSATQNILGYEYTPTGTVSLSKTSANTGITSGNSCYSLAGAVYGIYSDAGCSAQVTTLTTDAGGNAAAVSLNAGTYYYKELTAPAGYALDSSVQSFTVTDGQNTALSVSDTPTNDPVRISINKVDSETGDKVQGGASLENAEFTVKYYAGYYNAGNLPANATRTWVIKTKKITSGDKTAYIARLADDYKVSGDDFYKLGNTAVLPLGTLSIEETKAPEGYKLDGAYLQASGSSTKITGKYVTQITQNGNLASLKGGNEFSVADKIKRGDFKLTKIDTDNQNRMSDIPFRVTCKGTGESHIIKTDENGYFSSESSWNAHSKNTNGGGAYDGLWFSSADGSAKVDDSVGAMPYGDYTLEELSCDNNRGKILYKGEFSIRRDKVTVDIGTIENHSEPTPVITTQASDAKTQYQIIKPSADTDIIDKVTITDTMAGREYTITGTLMDKDTGEAVMVNGNTVTASQTFTSDGTKKVLDMHFNFDSSALGGKTVVVCEKLTYGDYVAATEEDMENKDQTIYFPEIHTTATDSETADHLTLADSRAIITDTVTYTNLLKGETYTLSGVLMDKETGKELLVDGEPVTQEMAFTAGRASGTKKLKFEFDTTGLAGKSFVVYETLTLEDVEVAEHKDINDEGQTIHIPAAQTTATDDSSKINVSEAKKEVSVTDTVAYRNLVPGKEYTVRGTAVDKETGEPLTDADGNELVSTAKFTAASADGSVDVKFTFDGTAMAGRSVVFFENVYYTDKLIAVHADIDDEAQTVHIPLIFTSVKDKDTDSHMSLAGSDVTLTDTVAYRNLVPGKTYTVSGTLMDQRTGKAVTVNGKAVTSSADFTPDTADGETTVDFHFNTKGLDDTTVVVFEKMFYGNAEIAAHEDINDKGQTIYIPSVKTTAIDEKTATKLTLAEKDIHIVDKVAYRNLVPGEKYTVTGTAIDKTTGETLKDDAGKDVTAKASFKAEKANGTVDVAFVFDGSTLAGKTVVMYENIYYNNKLVGVHADISDEAQIIYVPSVKTAATDTKTETKLTYAEKDIKITDTVEYTNLIPGKTYKVTGTAVDKKTGKVIKDADGKAVTSEAEITPETADGKVDVDFIFDGSNLAGKTIVMFEEIRYEDKLIGVHADIDDEAQTIYVPAIATEALDEVTGIHLSNAGDDVKVKDTVTYKNLIPGLTYRVAGTVMDKDTKKPLQNGGKDITAEAVFTPETADGTVDVEFTFSAKEFAGKTMVLFEKLYLVKNADNADANPDDTSNKDKTPDDTQKASESENTQNKTDNTSNKVEVDNEDNTPADNSEVKEVLIAVHEDYNDENQTICVPQIKTTAKDAKSGTSMFYAEKSAKIVDTVSYRNLVPGKKYKVVGTAVDKSNGAPVIANGNNVTAEAEFVAKEATGKVDVVFTFDASLLAGRTIVMFEDVYYENNLIATHADITDEAQTLYVPKIGTTAIDGERKDHNSTADSSVTIVDSVAYQNLVQGQTYRVTGKLMDKATGKALVIDGKEVTAVTEFTAAGTEGVVDVTFRFNGKGMTGKQLVVFEQLDVVTADGAYAIASHNDINDAAQTITMIAPPKPKTGDYMSVVMYVLAGIAGVMAVICSFFRKKAVSKKKH</sequence>
<reference evidence="10 11" key="1">
    <citation type="submission" date="2015-09" db="EMBL/GenBank/DDBJ databases">
        <authorList>
            <consortium name="Pathogen Informatics"/>
        </authorList>
    </citation>
    <scope>NUCLEOTIDE SEQUENCE [LARGE SCALE GENOMIC DNA]</scope>
    <source>
        <strain evidence="10 11">2789STDY5834884</strain>
    </source>
</reference>
<evidence type="ECO:0000256" key="2">
    <source>
        <dbReference type="ARBA" id="ARBA00022525"/>
    </source>
</evidence>
<name>A0A174HD26_9FIRM</name>
<feature type="domain" description="T-Q ester bond containing" evidence="8">
    <location>
        <begin position="1085"/>
        <end position="1206"/>
    </location>
</feature>
<dbReference type="InterPro" id="IPR046751">
    <property type="entry name" value="TED_2"/>
</dbReference>
<feature type="region of interest" description="Disordered" evidence="4">
    <location>
        <begin position="1435"/>
        <end position="1486"/>
    </location>
</feature>
<gene>
    <name evidence="10" type="ORF">ERS852497_00554</name>
</gene>
<evidence type="ECO:0000313" key="11">
    <source>
        <dbReference type="Proteomes" id="UP000095602"/>
    </source>
</evidence>
<feature type="transmembrane region" description="Helical" evidence="5">
    <location>
        <begin position="1765"/>
        <end position="1787"/>
    </location>
</feature>
<accession>A0A174HD26</accession>
<evidence type="ECO:0000259" key="9">
    <source>
        <dbReference type="Pfam" id="PF20610"/>
    </source>
</evidence>
<evidence type="ECO:0000256" key="5">
    <source>
        <dbReference type="SAM" id="Phobius"/>
    </source>
</evidence>
<evidence type="ECO:0000256" key="6">
    <source>
        <dbReference type="SAM" id="SignalP"/>
    </source>
</evidence>
<dbReference type="Pfam" id="PF17802">
    <property type="entry name" value="SpaA"/>
    <property type="match status" value="1"/>
</dbReference>
<keyword evidence="5" id="KW-0472">Membrane</keyword>
<feature type="domain" description="T-Q ester bond containing" evidence="8">
    <location>
        <begin position="1509"/>
        <end position="1629"/>
    </location>
</feature>
<dbReference type="Gene3D" id="2.60.40.10">
    <property type="entry name" value="Immunoglobulins"/>
    <property type="match status" value="2"/>
</dbReference>
<feature type="domain" description="T-Q ester bond containing" evidence="8">
    <location>
        <begin position="1630"/>
        <end position="1753"/>
    </location>
</feature>
<feature type="signal peptide" evidence="6">
    <location>
        <begin position="1"/>
        <end position="23"/>
    </location>
</feature>
<proteinExistence type="inferred from homology"/>
<dbReference type="RefSeq" id="WP_055272727.1">
    <property type="nucleotide sequence ID" value="NZ_CZAJ01000003.1"/>
</dbReference>
<organism evidence="10 11">
    <name type="scientific">Agathobacter rectalis</name>
    <dbReference type="NCBI Taxonomy" id="39491"/>
    <lineage>
        <taxon>Bacteria</taxon>
        <taxon>Bacillati</taxon>
        <taxon>Bacillota</taxon>
        <taxon>Clostridia</taxon>
        <taxon>Lachnospirales</taxon>
        <taxon>Lachnospiraceae</taxon>
        <taxon>Agathobacter</taxon>
    </lineage>
</organism>
<feature type="domain" description="T-Q ester bond containing" evidence="8">
    <location>
        <begin position="966"/>
        <end position="1083"/>
    </location>
</feature>
<feature type="domain" description="T-Q ester bond containing" evidence="8">
    <location>
        <begin position="721"/>
        <end position="840"/>
    </location>
</feature>
<dbReference type="InterPro" id="IPR041100">
    <property type="entry name" value="TQ"/>
</dbReference>
<dbReference type="Gene3D" id="2.60.40.3930">
    <property type="match status" value="9"/>
</dbReference>
<comment type="similarity">
    <text evidence="1">Belongs to the serine-aspartate repeat-containing protein (SDr) family.</text>
</comment>
<feature type="compositionally biased region" description="Polar residues" evidence="4">
    <location>
        <begin position="1459"/>
        <end position="1472"/>
    </location>
</feature>
<dbReference type="Pfam" id="PF18202">
    <property type="entry name" value="TQ"/>
    <property type="match status" value="9"/>
</dbReference>
<feature type="compositionally biased region" description="Basic and acidic residues" evidence="4">
    <location>
        <begin position="1443"/>
        <end position="1458"/>
    </location>
</feature>
<evidence type="ECO:0000313" key="10">
    <source>
        <dbReference type="EMBL" id="CUO71246.1"/>
    </source>
</evidence>
<protein>
    <submittedName>
        <fullName evidence="10">Predicted outer membrane protein</fullName>
    </submittedName>
</protein>
<keyword evidence="5" id="KW-0812">Transmembrane</keyword>